<evidence type="ECO:0008006" key="3">
    <source>
        <dbReference type="Google" id="ProtNLM"/>
    </source>
</evidence>
<accession>A0A7W9WWP7</accession>
<name>A0A7W9WWP7_9BURK</name>
<sequence>MKMLRIISYAGLVAVAIMLLVAMCAILEDSVISHRAHRQELTGSTLSSPGLDHFS</sequence>
<dbReference type="RefSeq" id="WP_183733801.1">
    <property type="nucleotide sequence ID" value="NZ_JACHBW010000050.1"/>
</dbReference>
<dbReference type="EMBL" id="JACHBW010000050">
    <property type="protein sequence ID" value="MBB6107204.1"/>
    <property type="molecule type" value="Genomic_DNA"/>
</dbReference>
<evidence type="ECO:0000313" key="2">
    <source>
        <dbReference type="Proteomes" id="UP000571554"/>
    </source>
</evidence>
<dbReference type="Proteomes" id="UP000571554">
    <property type="component" value="Unassembled WGS sequence"/>
</dbReference>
<proteinExistence type="predicted"/>
<organism evidence="1 2">
    <name type="scientific">Paraburkholderia bannensis</name>
    <dbReference type="NCBI Taxonomy" id="765414"/>
    <lineage>
        <taxon>Bacteria</taxon>
        <taxon>Pseudomonadati</taxon>
        <taxon>Pseudomonadota</taxon>
        <taxon>Betaproteobacteria</taxon>
        <taxon>Burkholderiales</taxon>
        <taxon>Burkholderiaceae</taxon>
        <taxon>Paraburkholderia</taxon>
    </lineage>
</organism>
<dbReference type="AlphaFoldDB" id="A0A7W9WWP7"/>
<comment type="caution">
    <text evidence="1">The sequence shown here is derived from an EMBL/GenBank/DDBJ whole genome shotgun (WGS) entry which is preliminary data.</text>
</comment>
<gene>
    <name evidence="1" type="ORF">F4827_007086</name>
</gene>
<protein>
    <recommendedName>
        <fullName evidence="3">Sperm-specific protein Phi-1</fullName>
    </recommendedName>
</protein>
<reference evidence="1 2" key="1">
    <citation type="submission" date="2020-08" db="EMBL/GenBank/DDBJ databases">
        <title>Above-ground endophytic microbial communities from plants in different locations in the United States.</title>
        <authorList>
            <person name="Frank C."/>
        </authorList>
    </citation>
    <scope>NUCLEOTIDE SEQUENCE [LARGE SCALE GENOMIC DNA]</scope>
    <source>
        <strain evidence="1 2">WP4_2_2</strain>
    </source>
</reference>
<keyword evidence="2" id="KW-1185">Reference proteome</keyword>
<evidence type="ECO:0000313" key="1">
    <source>
        <dbReference type="EMBL" id="MBB6107204.1"/>
    </source>
</evidence>